<keyword evidence="2" id="KW-1185">Reference proteome</keyword>
<dbReference type="Proteomes" id="UP001152798">
    <property type="component" value="Chromosome 7"/>
</dbReference>
<name>A0A9P0MUW7_NEZVI</name>
<organism evidence="1 2">
    <name type="scientific">Nezara viridula</name>
    <name type="common">Southern green stink bug</name>
    <name type="synonym">Cimex viridulus</name>
    <dbReference type="NCBI Taxonomy" id="85310"/>
    <lineage>
        <taxon>Eukaryota</taxon>
        <taxon>Metazoa</taxon>
        <taxon>Ecdysozoa</taxon>
        <taxon>Arthropoda</taxon>
        <taxon>Hexapoda</taxon>
        <taxon>Insecta</taxon>
        <taxon>Pterygota</taxon>
        <taxon>Neoptera</taxon>
        <taxon>Paraneoptera</taxon>
        <taxon>Hemiptera</taxon>
        <taxon>Heteroptera</taxon>
        <taxon>Panheteroptera</taxon>
        <taxon>Pentatomomorpha</taxon>
        <taxon>Pentatomoidea</taxon>
        <taxon>Pentatomidae</taxon>
        <taxon>Pentatominae</taxon>
        <taxon>Nezara</taxon>
    </lineage>
</organism>
<accession>A0A9P0MUW7</accession>
<reference evidence="1" key="1">
    <citation type="submission" date="2022-01" db="EMBL/GenBank/DDBJ databases">
        <authorList>
            <person name="King R."/>
        </authorList>
    </citation>
    <scope>NUCLEOTIDE SEQUENCE</scope>
</reference>
<evidence type="ECO:0000313" key="2">
    <source>
        <dbReference type="Proteomes" id="UP001152798"/>
    </source>
</evidence>
<sequence length="140" mass="16431">MSLGLYRHSNPVLKHCTHNCSLVYIRRHEGLPGSSVGISLCSDEGDSFSRRWSRSRQRREDWLRDARRGRSRGWGRIRSRDWTLDLTPQGPPPATSRPIRITRRNASASSRLHLFYLVLAYNEICRRCLFVEHAFYIRHP</sequence>
<proteinExistence type="predicted"/>
<protein>
    <submittedName>
        <fullName evidence="1">Uncharacterized protein</fullName>
    </submittedName>
</protein>
<dbReference type="EMBL" id="OV725083">
    <property type="protein sequence ID" value="CAH1408054.1"/>
    <property type="molecule type" value="Genomic_DNA"/>
</dbReference>
<gene>
    <name evidence="1" type="ORF">NEZAVI_LOCUS15654</name>
</gene>
<dbReference type="AlphaFoldDB" id="A0A9P0MUW7"/>
<evidence type="ECO:0000313" key="1">
    <source>
        <dbReference type="EMBL" id="CAH1408054.1"/>
    </source>
</evidence>